<dbReference type="Pfam" id="PF08241">
    <property type="entry name" value="Methyltransf_11"/>
    <property type="match status" value="1"/>
</dbReference>
<dbReference type="Gene3D" id="3.40.50.150">
    <property type="entry name" value="Vaccinia Virus protein VP39"/>
    <property type="match status" value="1"/>
</dbReference>
<dbReference type="EMBL" id="CP036273">
    <property type="protein sequence ID" value="QDU19474.1"/>
    <property type="molecule type" value="Genomic_DNA"/>
</dbReference>
<dbReference type="RefSeq" id="WP_145235487.1">
    <property type="nucleotide sequence ID" value="NZ_CP036273.1"/>
</dbReference>
<accession>A0A517XPQ3</accession>
<evidence type="ECO:0000313" key="2">
    <source>
        <dbReference type="EMBL" id="QDU19474.1"/>
    </source>
</evidence>
<evidence type="ECO:0000259" key="1">
    <source>
        <dbReference type="Pfam" id="PF08241"/>
    </source>
</evidence>
<feature type="domain" description="Methyltransferase type 11" evidence="1">
    <location>
        <begin position="210"/>
        <end position="307"/>
    </location>
</feature>
<reference evidence="2 3" key="1">
    <citation type="submission" date="2019-02" db="EMBL/GenBank/DDBJ databases">
        <title>Deep-cultivation of Planctomycetes and their phenomic and genomic characterization uncovers novel biology.</title>
        <authorList>
            <person name="Wiegand S."/>
            <person name="Jogler M."/>
            <person name="Boedeker C."/>
            <person name="Pinto D."/>
            <person name="Vollmers J."/>
            <person name="Rivas-Marin E."/>
            <person name="Kohn T."/>
            <person name="Peeters S.H."/>
            <person name="Heuer A."/>
            <person name="Rast P."/>
            <person name="Oberbeckmann S."/>
            <person name="Bunk B."/>
            <person name="Jeske O."/>
            <person name="Meyerdierks A."/>
            <person name="Storesund J.E."/>
            <person name="Kallscheuer N."/>
            <person name="Luecker S."/>
            <person name="Lage O.M."/>
            <person name="Pohl T."/>
            <person name="Merkel B.J."/>
            <person name="Hornburger P."/>
            <person name="Mueller R.-W."/>
            <person name="Bruemmer F."/>
            <person name="Labrenz M."/>
            <person name="Spormann A.M."/>
            <person name="Op den Camp H."/>
            <person name="Overmann J."/>
            <person name="Amann R."/>
            <person name="Jetten M.S.M."/>
            <person name="Mascher T."/>
            <person name="Medema M.H."/>
            <person name="Devos D.P."/>
            <person name="Kaster A.-K."/>
            <person name="Ovreas L."/>
            <person name="Rohde M."/>
            <person name="Galperin M.Y."/>
            <person name="Jogler C."/>
        </authorList>
    </citation>
    <scope>NUCLEOTIDE SEQUENCE [LARGE SCALE GENOMIC DNA]</scope>
    <source>
        <strain evidence="2 3">ETA_A1</strain>
    </source>
</reference>
<dbReference type="InterPro" id="IPR050508">
    <property type="entry name" value="Methyltransf_Superfamily"/>
</dbReference>
<dbReference type="InterPro" id="IPR013216">
    <property type="entry name" value="Methyltransf_11"/>
</dbReference>
<dbReference type="GO" id="GO:0008757">
    <property type="term" value="F:S-adenosylmethionine-dependent methyltransferase activity"/>
    <property type="evidence" value="ECO:0007669"/>
    <property type="project" value="InterPro"/>
</dbReference>
<keyword evidence="3" id="KW-1185">Reference proteome</keyword>
<dbReference type="Proteomes" id="UP000319576">
    <property type="component" value="Chromosome"/>
</dbReference>
<evidence type="ECO:0000313" key="3">
    <source>
        <dbReference type="Proteomes" id="UP000319576"/>
    </source>
</evidence>
<organism evidence="2 3">
    <name type="scientific">Urbifossiella limnaea</name>
    <dbReference type="NCBI Taxonomy" id="2528023"/>
    <lineage>
        <taxon>Bacteria</taxon>
        <taxon>Pseudomonadati</taxon>
        <taxon>Planctomycetota</taxon>
        <taxon>Planctomycetia</taxon>
        <taxon>Gemmatales</taxon>
        <taxon>Gemmataceae</taxon>
        <taxon>Urbifossiella</taxon>
    </lineage>
</organism>
<sequence length="366" mass="39035">MNAKLLVPSALRPAARRVARAFRPVRHVAPLCGPDLRARVEVVRACPVGEAGRPFDVTLRVTNHSPLPVGPEGTHPVGVLARWSCATGAACDPCDGFAPLPRAVYPGESVTAVFRAPAPGYLGDYVATFALGQRGGPSFEAVGPAARFDVNVTHPFDAGFNYLDIYSKADLGRDHWSASGPPSAAEFERLKPIKLDLLKKLGLTPDGRLLDVGCGTGLLAAAAEAYLSDRGGYFGTDLAPEAVEFCRRTYRRPNFRFAVNGMTTVPAPDAAFDAVAFYSVFTHTYPDETALLLAEAARALAPGGVVFADVFTSPLVSRSAGSRYAVEVNRDHLLRLAALAGLSAEVVQALPWVGPATREFFAFRRK</sequence>
<dbReference type="PANTHER" id="PTHR42912">
    <property type="entry name" value="METHYLTRANSFERASE"/>
    <property type="match status" value="1"/>
</dbReference>
<dbReference type="InterPro" id="IPR029063">
    <property type="entry name" value="SAM-dependent_MTases_sf"/>
</dbReference>
<dbReference type="CDD" id="cd02440">
    <property type="entry name" value="AdoMet_MTases"/>
    <property type="match status" value="1"/>
</dbReference>
<dbReference type="SUPFAM" id="SSF53335">
    <property type="entry name" value="S-adenosyl-L-methionine-dependent methyltransferases"/>
    <property type="match status" value="1"/>
</dbReference>
<name>A0A517XPQ3_9BACT</name>
<dbReference type="AlphaFoldDB" id="A0A517XPQ3"/>
<dbReference type="KEGG" id="uli:ETAA1_14000"/>
<protein>
    <recommendedName>
        <fullName evidence="1">Methyltransferase type 11 domain-containing protein</fullName>
    </recommendedName>
</protein>
<dbReference type="OrthoDB" id="9808140at2"/>
<gene>
    <name evidence="2" type="ORF">ETAA1_14000</name>
</gene>
<proteinExistence type="predicted"/>